<evidence type="ECO:0000256" key="4">
    <source>
        <dbReference type="ARBA" id="ARBA00022833"/>
    </source>
</evidence>
<gene>
    <name evidence="7" type="ORF">PVAND_013449</name>
</gene>
<evidence type="ECO:0000256" key="2">
    <source>
        <dbReference type="ARBA" id="ARBA00022737"/>
    </source>
</evidence>
<dbReference type="SUPFAM" id="SSF57667">
    <property type="entry name" value="beta-beta-alpha zinc fingers"/>
    <property type="match status" value="2"/>
</dbReference>
<sequence>MNICRECNKNFSNKYILATHLKNIHGPQRERSWICNFEASGIRCSKRFMTKHHLAKHQEIVHNTTDKNFQCSTCSKKFKSQNNLQTHQKSHHRSFLCRYCQATFYRENDVRSHEIAMHEKNKQFQCNETLTVNKTVAPTANCIYIFTGN</sequence>
<dbReference type="PROSITE" id="PS00028">
    <property type="entry name" value="ZINC_FINGER_C2H2_1"/>
    <property type="match status" value="2"/>
</dbReference>
<protein>
    <recommendedName>
        <fullName evidence="6">C2H2-type domain-containing protein</fullName>
    </recommendedName>
</protein>
<evidence type="ECO:0000256" key="3">
    <source>
        <dbReference type="ARBA" id="ARBA00022771"/>
    </source>
</evidence>
<evidence type="ECO:0000256" key="1">
    <source>
        <dbReference type="ARBA" id="ARBA00022723"/>
    </source>
</evidence>
<dbReference type="AlphaFoldDB" id="A0A9J6CPH6"/>
<feature type="domain" description="C2H2-type" evidence="6">
    <location>
        <begin position="2"/>
        <end position="30"/>
    </location>
</feature>
<dbReference type="PANTHER" id="PTHR24379:SF127">
    <property type="entry name" value="BLOODY FINGERS-RELATED"/>
    <property type="match status" value="1"/>
</dbReference>
<dbReference type="Gene3D" id="3.30.160.60">
    <property type="entry name" value="Classic Zinc Finger"/>
    <property type="match status" value="2"/>
</dbReference>
<dbReference type="GO" id="GO:0008270">
    <property type="term" value="F:zinc ion binding"/>
    <property type="evidence" value="ECO:0007669"/>
    <property type="project" value="UniProtKB-KW"/>
</dbReference>
<dbReference type="GO" id="GO:0000981">
    <property type="term" value="F:DNA-binding transcription factor activity, RNA polymerase II-specific"/>
    <property type="evidence" value="ECO:0007669"/>
    <property type="project" value="TreeGrafter"/>
</dbReference>
<dbReference type="GO" id="GO:0005634">
    <property type="term" value="C:nucleus"/>
    <property type="evidence" value="ECO:0007669"/>
    <property type="project" value="TreeGrafter"/>
</dbReference>
<dbReference type="Pfam" id="PF13912">
    <property type="entry name" value="zf-C2H2_6"/>
    <property type="match status" value="1"/>
</dbReference>
<feature type="domain" description="C2H2-type" evidence="6">
    <location>
        <begin position="95"/>
        <end position="123"/>
    </location>
</feature>
<proteinExistence type="predicted"/>
<evidence type="ECO:0000256" key="5">
    <source>
        <dbReference type="PROSITE-ProRule" id="PRU00042"/>
    </source>
</evidence>
<dbReference type="InterPro" id="IPR036236">
    <property type="entry name" value="Znf_C2H2_sf"/>
</dbReference>
<name>A0A9J6CPH6_POLVA</name>
<dbReference type="Proteomes" id="UP001107558">
    <property type="component" value="Chromosome 1"/>
</dbReference>
<evidence type="ECO:0000313" key="8">
    <source>
        <dbReference type="Proteomes" id="UP001107558"/>
    </source>
</evidence>
<accession>A0A9J6CPH6</accession>
<dbReference type="GO" id="GO:0000977">
    <property type="term" value="F:RNA polymerase II transcription regulatory region sequence-specific DNA binding"/>
    <property type="evidence" value="ECO:0007669"/>
    <property type="project" value="TreeGrafter"/>
</dbReference>
<dbReference type="InterPro" id="IPR013087">
    <property type="entry name" value="Znf_C2H2_type"/>
</dbReference>
<dbReference type="SMART" id="SM00355">
    <property type="entry name" value="ZnF_C2H2"/>
    <property type="match status" value="4"/>
</dbReference>
<keyword evidence="8" id="KW-1185">Reference proteome</keyword>
<evidence type="ECO:0000259" key="6">
    <source>
        <dbReference type="PROSITE" id="PS50157"/>
    </source>
</evidence>
<keyword evidence="2" id="KW-0677">Repeat</keyword>
<reference evidence="7" key="1">
    <citation type="submission" date="2021-03" db="EMBL/GenBank/DDBJ databases">
        <title>Chromosome level genome of the anhydrobiotic midge Polypedilum vanderplanki.</title>
        <authorList>
            <person name="Yoshida Y."/>
            <person name="Kikawada T."/>
            <person name="Gusev O."/>
        </authorList>
    </citation>
    <scope>NUCLEOTIDE SEQUENCE</scope>
    <source>
        <strain evidence="7">NIAS01</strain>
        <tissue evidence="7">Whole body or cell culture</tissue>
    </source>
</reference>
<dbReference type="PROSITE" id="PS50157">
    <property type="entry name" value="ZINC_FINGER_C2H2_2"/>
    <property type="match status" value="4"/>
</dbReference>
<feature type="domain" description="C2H2-type" evidence="6">
    <location>
        <begin position="33"/>
        <end position="67"/>
    </location>
</feature>
<dbReference type="PANTHER" id="PTHR24379">
    <property type="entry name" value="KRAB AND ZINC FINGER DOMAIN-CONTAINING"/>
    <property type="match status" value="1"/>
</dbReference>
<dbReference type="EMBL" id="JADBJN010000001">
    <property type="protein sequence ID" value="KAG5684210.1"/>
    <property type="molecule type" value="Genomic_DNA"/>
</dbReference>
<comment type="caution">
    <text evidence="7">The sequence shown here is derived from an EMBL/GenBank/DDBJ whole genome shotgun (WGS) entry which is preliminary data.</text>
</comment>
<dbReference type="OrthoDB" id="1095242at2759"/>
<keyword evidence="4" id="KW-0862">Zinc</keyword>
<keyword evidence="3 5" id="KW-0863">Zinc-finger</keyword>
<keyword evidence="1" id="KW-0479">Metal-binding</keyword>
<organism evidence="7 8">
    <name type="scientific">Polypedilum vanderplanki</name>
    <name type="common">Sleeping chironomid midge</name>
    <dbReference type="NCBI Taxonomy" id="319348"/>
    <lineage>
        <taxon>Eukaryota</taxon>
        <taxon>Metazoa</taxon>
        <taxon>Ecdysozoa</taxon>
        <taxon>Arthropoda</taxon>
        <taxon>Hexapoda</taxon>
        <taxon>Insecta</taxon>
        <taxon>Pterygota</taxon>
        <taxon>Neoptera</taxon>
        <taxon>Endopterygota</taxon>
        <taxon>Diptera</taxon>
        <taxon>Nematocera</taxon>
        <taxon>Chironomoidea</taxon>
        <taxon>Chironomidae</taxon>
        <taxon>Chironominae</taxon>
        <taxon>Polypedilum</taxon>
        <taxon>Polypedilum</taxon>
    </lineage>
</organism>
<evidence type="ECO:0000313" key="7">
    <source>
        <dbReference type="EMBL" id="KAG5684210.1"/>
    </source>
</evidence>
<feature type="domain" description="C2H2-type" evidence="6">
    <location>
        <begin position="69"/>
        <end position="91"/>
    </location>
</feature>